<evidence type="ECO:0000313" key="2">
    <source>
        <dbReference type="EMBL" id="KAK7065767.1"/>
    </source>
</evidence>
<reference evidence="2 3" key="1">
    <citation type="submission" date="2023-11" db="EMBL/GenBank/DDBJ databases">
        <title>Halocaridina rubra genome assembly.</title>
        <authorList>
            <person name="Smith C."/>
        </authorList>
    </citation>
    <scope>NUCLEOTIDE SEQUENCE [LARGE SCALE GENOMIC DNA]</scope>
    <source>
        <strain evidence="2">EP-1</strain>
        <tissue evidence="2">Whole</tissue>
    </source>
</reference>
<sequence>MLQVKYDELAAKKGEVVGANAKGAKQTRVTEKIPGFDGNASGKEETKDDIPLSVEERRAPLKEKSENVLSSESIAAKLEGSCDQPNGITVNTHTPLFSTPVGDDSTLHVSNAFSSRPSSAAGTMDVEHVEHPSFIVGYGIALNVSG</sequence>
<feature type="region of interest" description="Disordered" evidence="1">
    <location>
        <begin position="30"/>
        <end position="54"/>
    </location>
</feature>
<protein>
    <submittedName>
        <fullName evidence="2">Uncharacterized protein</fullName>
    </submittedName>
</protein>
<comment type="caution">
    <text evidence="2">The sequence shown here is derived from an EMBL/GenBank/DDBJ whole genome shotgun (WGS) entry which is preliminary data.</text>
</comment>
<evidence type="ECO:0000313" key="3">
    <source>
        <dbReference type="Proteomes" id="UP001381693"/>
    </source>
</evidence>
<proteinExistence type="predicted"/>
<organism evidence="2 3">
    <name type="scientific">Halocaridina rubra</name>
    <name type="common">Hawaiian red shrimp</name>
    <dbReference type="NCBI Taxonomy" id="373956"/>
    <lineage>
        <taxon>Eukaryota</taxon>
        <taxon>Metazoa</taxon>
        <taxon>Ecdysozoa</taxon>
        <taxon>Arthropoda</taxon>
        <taxon>Crustacea</taxon>
        <taxon>Multicrustacea</taxon>
        <taxon>Malacostraca</taxon>
        <taxon>Eumalacostraca</taxon>
        <taxon>Eucarida</taxon>
        <taxon>Decapoda</taxon>
        <taxon>Pleocyemata</taxon>
        <taxon>Caridea</taxon>
        <taxon>Atyoidea</taxon>
        <taxon>Atyidae</taxon>
        <taxon>Halocaridina</taxon>
    </lineage>
</organism>
<evidence type="ECO:0000256" key="1">
    <source>
        <dbReference type="SAM" id="MobiDB-lite"/>
    </source>
</evidence>
<dbReference type="EMBL" id="JAXCGZ010019915">
    <property type="protein sequence ID" value="KAK7065767.1"/>
    <property type="molecule type" value="Genomic_DNA"/>
</dbReference>
<dbReference type="Proteomes" id="UP001381693">
    <property type="component" value="Unassembled WGS sequence"/>
</dbReference>
<dbReference type="AlphaFoldDB" id="A0AAN9A115"/>
<name>A0AAN9A115_HALRR</name>
<keyword evidence="3" id="KW-1185">Reference proteome</keyword>
<gene>
    <name evidence="2" type="ORF">SK128_001457</name>
</gene>
<accession>A0AAN9A115</accession>
<feature type="compositionally biased region" description="Basic and acidic residues" evidence="1">
    <location>
        <begin position="42"/>
        <end position="54"/>
    </location>
</feature>